<evidence type="ECO:0000256" key="1">
    <source>
        <dbReference type="SAM" id="Phobius"/>
    </source>
</evidence>
<dbReference type="GO" id="GO:0009055">
    <property type="term" value="F:electron transfer activity"/>
    <property type="evidence" value="ECO:0007669"/>
    <property type="project" value="InterPro"/>
</dbReference>
<proteinExistence type="predicted"/>
<comment type="caution">
    <text evidence="2">The sequence shown here is derived from an EMBL/GenBank/DDBJ whole genome shotgun (WGS) entry which is preliminary data.</text>
</comment>
<dbReference type="Proteomes" id="UP000621516">
    <property type="component" value="Unassembled WGS sequence"/>
</dbReference>
<dbReference type="GO" id="GO:0020037">
    <property type="term" value="F:heme binding"/>
    <property type="evidence" value="ECO:0007669"/>
    <property type="project" value="InterPro"/>
</dbReference>
<protein>
    <recommendedName>
        <fullName evidence="4">Cytochrome c domain-containing protein</fullName>
    </recommendedName>
</protein>
<dbReference type="InterPro" id="IPR036909">
    <property type="entry name" value="Cyt_c-like_dom_sf"/>
</dbReference>
<organism evidence="2 3">
    <name type="scientific">Aestuariibaculum marinum</name>
    <dbReference type="NCBI Taxonomy" id="2683592"/>
    <lineage>
        <taxon>Bacteria</taxon>
        <taxon>Pseudomonadati</taxon>
        <taxon>Bacteroidota</taxon>
        <taxon>Flavobacteriia</taxon>
        <taxon>Flavobacteriales</taxon>
        <taxon>Flavobacteriaceae</taxon>
    </lineage>
</organism>
<keyword evidence="1" id="KW-0472">Membrane</keyword>
<dbReference type="EMBL" id="JACVXD010000002">
    <property type="protein sequence ID" value="MBD0823668.1"/>
    <property type="molecule type" value="Genomic_DNA"/>
</dbReference>
<dbReference type="RefSeq" id="WP_188222960.1">
    <property type="nucleotide sequence ID" value="NZ_JACVXD010000002.1"/>
</dbReference>
<sequence length="123" mass="14139">MRLTQFANKVASLILIGFVIFTFQFCKSSKETTVKKENVTVSYSQHIAPVMERSCTPCHFPEKGKKKFLDTYGAVKNNIEDIITRVELPVSEKKYMPFKSKKPALTSEEIAMLKQWVVEDFPK</sequence>
<dbReference type="AlphaFoldDB" id="A0A8J6Q4G9"/>
<keyword evidence="1" id="KW-1133">Transmembrane helix</keyword>
<keyword evidence="1" id="KW-0812">Transmembrane</keyword>
<evidence type="ECO:0000313" key="3">
    <source>
        <dbReference type="Proteomes" id="UP000621516"/>
    </source>
</evidence>
<gene>
    <name evidence="2" type="ORF">ICJ85_06510</name>
</gene>
<accession>A0A8J6Q4G9</accession>
<feature type="transmembrane region" description="Helical" evidence="1">
    <location>
        <begin position="6"/>
        <end position="26"/>
    </location>
</feature>
<reference evidence="2 3" key="1">
    <citation type="journal article" date="2018" name="J. Microbiol.">
        <title>Aestuariibaculum marinum sp. nov., a marine bacterium isolated from seawater in South Korea.</title>
        <authorList>
            <person name="Choi J."/>
            <person name="Lee D."/>
            <person name="Jang J.H."/>
            <person name="Cha S."/>
            <person name="Seo T."/>
        </authorList>
    </citation>
    <scope>NUCLEOTIDE SEQUENCE [LARGE SCALE GENOMIC DNA]</scope>
    <source>
        <strain evidence="2 3">IP7</strain>
    </source>
</reference>
<dbReference type="SUPFAM" id="SSF46626">
    <property type="entry name" value="Cytochrome c"/>
    <property type="match status" value="1"/>
</dbReference>
<evidence type="ECO:0000313" key="2">
    <source>
        <dbReference type="EMBL" id="MBD0823668.1"/>
    </source>
</evidence>
<keyword evidence="3" id="KW-1185">Reference proteome</keyword>
<name>A0A8J6Q4G9_9FLAO</name>
<evidence type="ECO:0008006" key="4">
    <source>
        <dbReference type="Google" id="ProtNLM"/>
    </source>
</evidence>